<evidence type="ECO:0000313" key="3">
    <source>
        <dbReference type="Proteomes" id="UP000012174"/>
    </source>
</evidence>
<dbReference type="AlphaFoldDB" id="M7T8K6"/>
<dbReference type="Proteomes" id="UP000012174">
    <property type="component" value="Unassembled WGS sequence"/>
</dbReference>
<dbReference type="Gene3D" id="1.10.510.10">
    <property type="entry name" value="Transferase(Phosphotransferase) domain 1"/>
    <property type="match status" value="1"/>
</dbReference>
<evidence type="ECO:0000259" key="1">
    <source>
        <dbReference type="PROSITE" id="PS50011"/>
    </source>
</evidence>
<dbReference type="SUPFAM" id="SSF56112">
    <property type="entry name" value="Protein kinase-like (PK-like)"/>
    <property type="match status" value="1"/>
</dbReference>
<proteinExistence type="predicted"/>
<dbReference type="KEGG" id="ela:UCREL1_6876"/>
<dbReference type="OrthoDB" id="4635302at2759"/>
<dbReference type="PROSITE" id="PS50011">
    <property type="entry name" value="PROTEIN_KINASE_DOM"/>
    <property type="match status" value="1"/>
</dbReference>
<feature type="domain" description="Protein kinase" evidence="1">
    <location>
        <begin position="38"/>
        <end position="318"/>
    </location>
</feature>
<dbReference type="GO" id="GO:0005524">
    <property type="term" value="F:ATP binding"/>
    <property type="evidence" value="ECO:0007669"/>
    <property type="project" value="InterPro"/>
</dbReference>
<accession>M7T8K6</accession>
<dbReference type="GO" id="GO:0004672">
    <property type="term" value="F:protein kinase activity"/>
    <property type="evidence" value="ECO:0007669"/>
    <property type="project" value="InterPro"/>
</dbReference>
<dbReference type="InterPro" id="IPR011009">
    <property type="entry name" value="Kinase-like_dom_sf"/>
</dbReference>
<evidence type="ECO:0000313" key="2">
    <source>
        <dbReference type="EMBL" id="EMR66136.1"/>
    </source>
</evidence>
<reference evidence="3" key="1">
    <citation type="journal article" date="2013" name="Genome Announc.">
        <title>Draft genome sequence of the grapevine dieback fungus Eutypa lata UCR-EL1.</title>
        <authorList>
            <person name="Blanco-Ulate B."/>
            <person name="Rolshausen P.E."/>
            <person name="Cantu D."/>
        </authorList>
    </citation>
    <scope>NUCLEOTIDE SEQUENCE [LARGE SCALE GENOMIC DNA]</scope>
    <source>
        <strain evidence="3">UCR-EL1</strain>
    </source>
</reference>
<dbReference type="InterPro" id="IPR000719">
    <property type="entry name" value="Prot_kinase_dom"/>
</dbReference>
<dbReference type="HOGENOM" id="CLU_797175_0_0_1"/>
<dbReference type="SMART" id="SM00220">
    <property type="entry name" value="S_TKc"/>
    <property type="match status" value="1"/>
</dbReference>
<name>M7T8K6_EUTLA</name>
<organism evidence="2 3">
    <name type="scientific">Eutypa lata (strain UCR-EL1)</name>
    <name type="common">Grapevine dieback disease fungus</name>
    <name type="synonym">Eutypa armeniacae</name>
    <dbReference type="NCBI Taxonomy" id="1287681"/>
    <lineage>
        <taxon>Eukaryota</taxon>
        <taxon>Fungi</taxon>
        <taxon>Dikarya</taxon>
        <taxon>Ascomycota</taxon>
        <taxon>Pezizomycotina</taxon>
        <taxon>Sordariomycetes</taxon>
        <taxon>Xylariomycetidae</taxon>
        <taxon>Xylariales</taxon>
        <taxon>Diatrypaceae</taxon>
        <taxon>Eutypa</taxon>
    </lineage>
</organism>
<gene>
    <name evidence="2" type="ORF">UCREL1_6876</name>
</gene>
<protein>
    <recommendedName>
        <fullName evidence="1">Protein kinase domain-containing protein</fullName>
    </recommendedName>
</protein>
<sequence>MSLVGYIGEVIEYLHDPRAFRNRYLPEFEFLNVNRRQFQYIDELASGYTAETFLFNEIDKDGNPLRQVAVKIAQEAIDDQTIITELNYLAILQNARHIVDIIDIDQGPLRRPVLVTEFLSNGTMYDLQRRIIFTGQLMPNRLLWRFFLCCDLLPAEVEHTLSPIVKMIDFGAAVMTDPDNSSSIGDKSGITRNIKDVGYVMQMFATQDLNRSNLLRNVVTVPGRTPFDSYVSPGLPRAAALDPDLKLLIGWCLAQKDIDRVPLDVLLDTCEHAVATRTEAYYQANPVPGSDETDDRLRAFLRDLIFDPIIPDEEADVL</sequence>
<dbReference type="EMBL" id="KB706701">
    <property type="protein sequence ID" value="EMR66136.1"/>
    <property type="molecule type" value="Genomic_DNA"/>
</dbReference>
<keyword evidence="3" id="KW-1185">Reference proteome</keyword>